<evidence type="ECO:0000259" key="1">
    <source>
        <dbReference type="PROSITE" id="PS50011"/>
    </source>
</evidence>
<organism evidence="2">
    <name type="scientific">Oikopleura dioica</name>
    <name type="common">Tunicate</name>
    <dbReference type="NCBI Taxonomy" id="34765"/>
    <lineage>
        <taxon>Eukaryota</taxon>
        <taxon>Metazoa</taxon>
        <taxon>Chordata</taxon>
        <taxon>Tunicata</taxon>
        <taxon>Appendicularia</taxon>
        <taxon>Copelata</taxon>
        <taxon>Oikopleuridae</taxon>
        <taxon>Oikopleura</taxon>
    </lineage>
</organism>
<dbReference type="Proteomes" id="UP000001307">
    <property type="component" value="Unassembled WGS sequence"/>
</dbReference>
<dbReference type="InterPro" id="IPR011009">
    <property type="entry name" value="Kinase-like_dom_sf"/>
</dbReference>
<dbReference type="EMBL" id="FN653035">
    <property type="protein sequence ID" value="CBY09256.1"/>
    <property type="molecule type" value="Genomic_DNA"/>
</dbReference>
<proteinExistence type="predicted"/>
<keyword evidence="3" id="KW-1185">Reference proteome</keyword>
<feature type="domain" description="Protein kinase" evidence="1">
    <location>
        <begin position="286"/>
        <end position="639"/>
    </location>
</feature>
<dbReference type="InParanoid" id="E4XCD1"/>
<dbReference type="InterPro" id="IPR000719">
    <property type="entry name" value="Prot_kinase_dom"/>
</dbReference>
<sequence>MLIFFLLARTILSESYFSEDLWENSFTDNEGNLEFSCVGNPRQNSEAGQGLNRFEKYLRDFPNICSCVGDDARRLDPLICSEETIFAAEDCNLLCSINCSNRRDKLKCFDEDGALSIGVPQNRSCTFHLRFPFEPENDKLYPFPAREDNGHFLEHIYRSCLHLNYEHDRVDDAVAHPFYYCQSVDSCQILDCTDLTVENIISYNSDIDHIPEKLPPDRHFICSCNHPFVAGPGERNFSMCKDTVENVWKELNSFNALEKCLIVNQCNTSCAQEKNAAGLSINKKLRQICGQVGGPNTFLLWISFFAISTTGLLLLVTYRRCKSFGFRFGGSGGHGTDAGATEVTILVDSREEPLLKALKVFEGSIETKAVPYILTKFRNLYSQSSIFGGITSSDVLNGRLPNHFFEFDNFLQSHCISQNSCLDDKKLVKLLYDLSWWINELHGSDHGGHNDKWSQEQKTWSIFHGALNPTNIRICTKNNCTFLIVVNFATASDLLNQQTVNNPCYNEDSKLSFHGNYLPPEMITNPEKSEKRCILSADIYAFACIAWKLLHASVEPAHALEDPFDFEIKKMKSKMPSSSELSESQILKLLFEDRSLRPSLSFARPEHDKIVDLINDCWVEQPALRLTAAQLFHRVNELSRCSSSV</sequence>
<dbReference type="InterPro" id="IPR051681">
    <property type="entry name" value="Ser/Thr_Kinases-Pseudokinases"/>
</dbReference>
<dbReference type="GO" id="GO:0004674">
    <property type="term" value="F:protein serine/threonine kinase activity"/>
    <property type="evidence" value="ECO:0007669"/>
    <property type="project" value="TreeGrafter"/>
</dbReference>
<dbReference type="GO" id="GO:0005524">
    <property type="term" value="F:ATP binding"/>
    <property type="evidence" value="ECO:0007669"/>
    <property type="project" value="InterPro"/>
</dbReference>
<name>E4XCD1_OIKDI</name>
<dbReference type="Gene3D" id="1.10.510.10">
    <property type="entry name" value="Transferase(Phosphotransferase) domain 1"/>
    <property type="match status" value="1"/>
</dbReference>
<evidence type="ECO:0000313" key="3">
    <source>
        <dbReference type="Proteomes" id="UP000001307"/>
    </source>
</evidence>
<dbReference type="OrthoDB" id="10325858at2759"/>
<gene>
    <name evidence="2" type="ORF">GSOID_T00007789001</name>
</gene>
<reference evidence="2" key="1">
    <citation type="journal article" date="2010" name="Science">
        <title>Plasticity of animal genome architecture unmasked by rapid evolution of a pelagic tunicate.</title>
        <authorList>
            <person name="Denoeud F."/>
            <person name="Henriet S."/>
            <person name="Mungpakdee S."/>
            <person name="Aury J.M."/>
            <person name="Da Silva C."/>
            <person name="Brinkmann H."/>
            <person name="Mikhaleva J."/>
            <person name="Olsen L.C."/>
            <person name="Jubin C."/>
            <person name="Canestro C."/>
            <person name="Bouquet J.M."/>
            <person name="Danks G."/>
            <person name="Poulain J."/>
            <person name="Campsteijn C."/>
            <person name="Adamski M."/>
            <person name="Cross I."/>
            <person name="Yadetie F."/>
            <person name="Muffato M."/>
            <person name="Louis A."/>
            <person name="Butcher S."/>
            <person name="Tsagkogeorga G."/>
            <person name="Konrad A."/>
            <person name="Singh S."/>
            <person name="Jensen M.F."/>
            <person name="Cong E.H."/>
            <person name="Eikeseth-Otteraa H."/>
            <person name="Noel B."/>
            <person name="Anthouard V."/>
            <person name="Porcel B.M."/>
            <person name="Kachouri-Lafond R."/>
            <person name="Nishino A."/>
            <person name="Ugolini M."/>
            <person name="Chourrout P."/>
            <person name="Nishida H."/>
            <person name="Aasland R."/>
            <person name="Huzurbazar S."/>
            <person name="Westhof E."/>
            <person name="Delsuc F."/>
            <person name="Lehrach H."/>
            <person name="Reinhardt R."/>
            <person name="Weissenbach J."/>
            <person name="Roy S.W."/>
            <person name="Artiguenave F."/>
            <person name="Postlethwait J.H."/>
            <person name="Manak J.R."/>
            <person name="Thompson E.M."/>
            <person name="Jaillon O."/>
            <person name="Du Pasquier L."/>
            <person name="Boudinot P."/>
            <person name="Liberles D.A."/>
            <person name="Volff J.N."/>
            <person name="Philippe H."/>
            <person name="Lenhard B."/>
            <person name="Roest Crollius H."/>
            <person name="Wincker P."/>
            <person name="Chourrout D."/>
        </authorList>
    </citation>
    <scope>NUCLEOTIDE SEQUENCE [LARGE SCALE GENOMIC DNA]</scope>
</reference>
<dbReference type="AlphaFoldDB" id="E4XCD1"/>
<evidence type="ECO:0000313" key="2">
    <source>
        <dbReference type="EMBL" id="CBY09256.1"/>
    </source>
</evidence>
<accession>E4XCD1</accession>
<dbReference type="PANTHER" id="PTHR44329">
    <property type="entry name" value="SERINE/THREONINE-PROTEIN KINASE TNNI3K-RELATED"/>
    <property type="match status" value="1"/>
</dbReference>
<protein>
    <recommendedName>
        <fullName evidence="1">Protein kinase domain-containing protein</fullName>
    </recommendedName>
</protein>
<dbReference type="SUPFAM" id="SSF56112">
    <property type="entry name" value="Protein kinase-like (PK-like)"/>
    <property type="match status" value="1"/>
</dbReference>
<dbReference type="PROSITE" id="PS50011">
    <property type="entry name" value="PROTEIN_KINASE_DOM"/>
    <property type="match status" value="1"/>
</dbReference>